<organism evidence="1">
    <name type="scientific">Trepomonas sp. PC1</name>
    <dbReference type="NCBI Taxonomy" id="1076344"/>
    <lineage>
        <taxon>Eukaryota</taxon>
        <taxon>Metamonada</taxon>
        <taxon>Diplomonadida</taxon>
        <taxon>Hexamitidae</taxon>
        <taxon>Hexamitinae</taxon>
        <taxon>Trepomonas</taxon>
    </lineage>
</organism>
<proteinExistence type="predicted"/>
<feature type="non-terminal residue" evidence="1">
    <location>
        <position position="536"/>
    </location>
</feature>
<reference evidence="1" key="1">
    <citation type="submission" date="2015-07" db="EMBL/GenBank/DDBJ databases">
        <title>Adaptation to a free-living lifestyle via gene acquisitions in the diplomonad Trepomonas sp. PC1.</title>
        <authorList>
            <person name="Xu F."/>
            <person name="Jerlstrom-Hultqvist J."/>
            <person name="Kolisko M."/>
            <person name="Simpson A.G.B."/>
            <person name="Roger A.J."/>
            <person name="Svard S.G."/>
            <person name="Andersson J.O."/>
        </authorList>
    </citation>
    <scope>NUCLEOTIDE SEQUENCE</scope>
    <source>
        <strain evidence="1">PC1</strain>
    </source>
</reference>
<name>A0A146KEH9_9EUKA</name>
<dbReference type="EMBL" id="GDID01002700">
    <property type="protein sequence ID" value="JAP93906.1"/>
    <property type="molecule type" value="Transcribed_RNA"/>
</dbReference>
<gene>
    <name evidence="1" type="ORF">TPC1_13619</name>
</gene>
<sequence length="536" mass="62999">LQDYLQNFNLVSNYPIVQQQTDQDHKFQSNLIRNILSFDSHPIHQELIAVATQQIINIYDLRKGLEQPIHQFETDDRYIISQIAFLQPPQYKIRMEGQIAYYTCKTLQLVISFRNQSFIQIVDFLKNTQHQLPVQEVVLQIATPRQEFEVEIRQKFPITQEFYNEDIQISAPKCYFAVLTQNQVILITQKDNQAYHLLTKQIPADGMRFCSTKPSCTFLTNDTLLILQGVVFYKLKLKAGLEDLALFRERQQQLVSVRKSLDFDDFISQTFSTRAMRSNVAEVILTGYDYSEQMKPGHRIKLIQQSQQVHLLFILSANGIYQLNIENQELKEITQFYSFQNSEQVLFKYKFNEQIVEIPDEFDIYDQNLQQQSIISDSEESSDEEIKKLVEETNVFNFDYFIQNGQIEISGKSMSVTKLIKQNFHQMSYFKQIYDKLDKTGEGVIELNSYFVDFGQNITYANGFVASYQNPFTNVNIFEIKVTDIKDTIIKSVGKKIELFRLDELRYGRNVFELIELDRWPHMIFYSKGDKLMLLQ</sequence>
<protein>
    <submittedName>
        <fullName evidence="1">Uncharacterized protein</fullName>
    </submittedName>
</protein>
<feature type="non-terminal residue" evidence="1">
    <location>
        <position position="1"/>
    </location>
</feature>
<dbReference type="AlphaFoldDB" id="A0A146KEH9"/>
<accession>A0A146KEH9</accession>
<evidence type="ECO:0000313" key="1">
    <source>
        <dbReference type="EMBL" id="JAP93906.1"/>
    </source>
</evidence>